<reference evidence="1 2" key="1">
    <citation type="submission" date="2015-06" db="EMBL/GenBank/DDBJ databases">
        <authorList>
            <person name="Ju K.-S."/>
            <person name="Doroghazi J.R."/>
            <person name="Metcalf W.W."/>
        </authorList>
    </citation>
    <scope>NUCLEOTIDE SEQUENCE [LARGE SCALE GENOMIC DNA]</scope>
    <source>
        <strain evidence="1 2">NRRL 3414</strain>
    </source>
</reference>
<name>A0A0J7ZA17_STRVR</name>
<dbReference type="Proteomes" id="UP000037432">
    <property type="component" value="Unassembled WGS sequence"/>
</dbReference>
<evidence type="ECO:0008006" key="3">
    <source>
        <dbReference type="Google" id="ProtNLM"/>
    </source>
</evidence>
<organism evidence="1 2">
    <name type="scientific">Streptomyces viridochromogenes</name>
    <dbReference type="NCBI Taxonomy" id="1938"/>
    <lineage>
        <taxon>Bacteria</taxon>
        <taxon>Bacillati</taxon>
        <taxon>Actinomycetota</taxon>
        <taxon>Actinomycetes</taxon>
        <taxon>Kitasatosporales</taxon>
        <taxon>Streptomycetaceae</taxon>
        <taxon>Streptomyces</taxon>
    </lineage>
</organism>
<proteinExistence type="predicted"/>
<dbReference type="PATRIC" id="fig|1938.3.peg.2670"/>
<gene>
    <name evidence="1" type="ORF">ACM01_21000</name>
</gene>
<sequence length="199" mass="21292">MLQEDPGRRSGVLPVVRCTAHDAFGQQVADHVTAYLRRHERPGRRPAQGCGSPTLVVEASASPVSAFSADEHEAQSAGTWTLPVLSSPHGLLVGPLRDAGQPCLSCLLHRSDQHRWGLEPFFATDGRPCGVSGVSPLSARAAAALVMRMALRTGRDDAPAGLAWHVEFPPHGARALHILPMPYCRRCTGVRDASAREVS</sequence>
<comment type="caution">
    <text evidence="1">The sequence shown here is derived from an EMBL/GenBank/DDBJ whole genome shotgun (WGS) entry which is preliminary data.</text>
</comment>
<accession>A0A0J7ZA17</accession>
<dbReference type="AlphaFoldDB" id="A0A0J7ZA17"/>
<protein>
    <recommendedName>
        <fullName evidence="3">TOMM leader peptide-binding protein</fullName>
    </recommendedName>
</protein>
<evidence type="ECO:0000313" key="1">
    <source>
        <dbReference type="EMBL" id="KMS72981.1"/>
    </source>
</evidence>
<dbReference type="EMBL" id="LFNT01000023">
    <property type="protein sequence ID" value="KMS72981.1"/>
    <property type="molecule type" value="Genomic_DNA"/>
</dbReference>
<evidence type="ECO:0000313" key="2">
    <source>
        <dbReference type="Proteomes" id="UP000037432"/>
    </source>
</evidence>